<proteinExistence type="predicted"/>
<organism evidence="2 3">
    <name type="scientific">Trypanosoma conorhini</name>
    <dbReference type="NCBI Taxonomy" id="83891"/>
    <lineage>
        <taxon>Eukaryota</taxon>
        <taxon>Discoba</taxon>
        <taxon>Euglenozoa</taxon>
        <taxon>Kinetoplastea</taxon>
        <taxon>Metakinetoplastina</taxon>
        <taxon>Trypanosomatida</taxon>
        <taxon>Trypanosomatidae</taxon>
        <taxon>Trypanosoma</taxon>
    </lineage>
</organism>
<dbReference type="AlphaFoldDB" id="A0A3R7LWS0"/>
<dbReference type="OrthoDB" id="251280at2759"/>
<comment type="caution">
    <text evidence="2">The sequence shown here is derived from an EMBL/GenBank/DDBJ whole genome shotgun (WGS) entry which is preliminary data.</text>
</comment>
<evidence type="ECO:0000256" key="1">
    <source>
        <dbReference type="SAM" id="Coils"/>
    </source>
</evidence>
<accession>A0A3R7LWS0</accession>
<protein>
    <submittedName>
        <fullName evidence="2">Uncharacterized protein</fullName>
    </submittedName>
</protein>
<evidence type="ECO:0000313" key="2">
    <source>
        <dbReference type="EMBL" id="RNF22111.1"/>
    </source>
</evidence>
<sequence length="278" mass="30185">MSSPFGGLKEEAAPGLALLRAQLQSMRSVEPHTAAAVPYQMLLRGVPELRSAGGTAAGFPPCPAVSGALSPPQEKWDANVGMLRQLESRLRRYQESGVERRGKLLLAMEQVHTDMEQVQACTVQFQVDGEDHLQALRRLLAGNKDTAQCILRRPEAVMKEAASVFGEETGSSASTREEDGRLISRVEDMRRAQGVMRRRLENASGLEAAPSSASAAAVVGRIKAELQKERDAADARLSALKESFVAIVQKTLDELELLRSERVETEALCARILSCHAA</sequence>
<evidence type="ECO:0000313" key="3">
    <source>
        <dbReference type="Proteomes" id="UP000284403"/>
    </source>
</evidence>
<dbReference type="GeneID" id="40316884"/>
<name>A0A3R7LWS0_9TRYP</name>
<reference evidence="2 3" key="1">
    <citation type="journal article" date="2018" name="BMC Genomics">
        <title>Genomic comparison of Trypanosoma conorhini and Trypanosoma rangeli to Trypanosoma cruzi strains of high and low virulence.</title>
        <authorList>
            <person name="Bradwell K.R."/>
            <person name="Koparde V.N."/>
            <person name="Matveyev A.V."/>
            <person name="Serrano M.G."/>
            <person name="Alves J.M."/>
            <person name="Parikh H."/>
            <person name="Huang B."/>
            <person name="Lee V."/>
            <person name="Espinosa-Alvarez O."/>
            <person name="Ortiz P.A."/>
            <person name="Costa-Martins A.G."/>
            <person name="Teixeira M.M."/>
            <person name="Buck G.A."/>
        </authorList>
    </citation>
    <scope>NUCLEOTIDE SEQUENCE [LARGE SCALE GENOMIC DNA]</scope>
    <source>
        <strain evidence="2 3">025E</strain>
    </source>
</reference>
<dbReference type="Proteomes" id="UP000284403">
    <property type="component" value="Unassembled WGS sequence"/>
</dbReference>
<dbReference type="RefSeq" id="XP_029229735.1">
    <property type="nucleotide sequence ID" value="XM_029370193.1"/>
</dbReference>
<dbReference type="EMBL" id="MKKU01000143">
    <property type="protein sequence ID" value="RNF22111.1"/>
    <property type="molecule type" value="Genomic_DNA"/>
</dbReference>
<gene>
    <name evidence="2" type="ORF">Tco025E_03273</name>
</gene>
<keyword evidence="1" id="KW-0175">Coiled coil</keyword>
<feature type="coiled-coil region" evidence="1">
    <location>
        <begin position="223"/>
        <end position="268"/>
    </location>
</feature>
<keyword evidence="3" id="KW-1185">Reference proteome</keyword>